<name>A0A9J5WIS9_SOLCO</name>
<gene>
    <name evidence="1" type="ORF">H5410_055333</name>
</gene>
<keyword evidence="2" id="KW-1185">Reference proteome</keyword>
<accession>A0A9J5WIS9</accession>
<dbReference type="AlphaFoldDB" id="A0A9J5WIS9"/>
<reference evidence="1 2" key="1">
    <citation type="submission" date="2020-09" db="EMBL/GenBank/DDBJ databases">
        <title>De no assembly of potato wild relative species, Solanum commersonii.</title>
        <authorList>
            <person name="Cho K."/>
        </authorList>
    </citation>
    <scope>NUCLEOTIDE SEQUENCE [LARGE SCALE GENOMIC DNA]</scope>
    <source>
        <strain evidence="1">LZ3.2</strain>
        <tissue evidence="1">Leaf</tissue>
    </source>
</reference>
<sequence length="200" mass="23326">MKMSSDFCDFWSLQCYGALNWKRKYSPKEAMDGLLRDLQSQTRNDLSYPADTTTEAYSLNFTAFTWQRKEETVIQAVDALLNQLDARCPLCEEHPEDFGHLFLHCKNSHAVELVQWNSRSSLVYGVFEELDQRETIHGSSYALTPCLIEINKKGWMEKVKKRRISEYVDGLDTLSLFIFFPIPPKVDMEEEIYTPSFQIE</sequence>
<comment type="caution">
    <text evidence="1">The sequence shown here is derived from an EMBL/GenBank/DDBJ whole genome shotgun (WGS) entry which is preliminary data.</text>
</comment>
<dbReference type="EMBL" id="JACXVP010000011">
    <property type="protein sequence ID" value="KAG5575199.1"/>
    <property type="molecule type" value="Genomic_DNA"/>
</dbReference>
<evidence type="ECO:0000313" key="2">
    <source>
        <dbReference type="Proteomes" id="UP000824120"/>
    </source>
</evidence>
<proteinExistence type="predicted"/>
<protein>
    <submittedName>
        <fullName evidence="1">Uncharacterized protein</fullName>
    </submittedName>
</protein>
<evidence type="ECO:0000313" key="1">
    <source>
        <dbReference type="EMBL" id="KAG5575199.1"/>
    </source>
</evidence>
<dbReference type="Proteomes" id="UP000824120">
    <property type="component" value="Chromosome 11"/>
</dbReference>
<organism evidence="1 2">
    <name type="scientific">Solanum commersonii</name>
    <name type="common">Commerson's wild potato</name>
    <name type="synonym">Commerson's nightshade</name>
    <dbReference type="NCBI Taxonomy" id="4109"/>
    <lineage>
        <taxon>Eukaryota</taxon>
        <taxon>Viridiplantae</taxon>
        <taxon>Streptophyta</taxon>
        <taxon>Embryophyta</taxon>
        <taxon>Tracheophyta</taxon>
        <taxon>Spermatophyta</taxon>
        <taxon>Magnoliopsida</taxon>
        <taxon>eudicotyledons</taxon>
        <taxon>Gunneridae</taxon>
        <taxon>Pentapetalae</taxon>
        <taxon>asterids</taxon>
        <taxon>lamiids</taxon>
        <taxon>Solanales</taxon>
        <taxon>Solanaceae</taxon>
        <taxon>Solanoideae</taxon>
        <taxon>Solaneae</taxon>
        <taxon>Solanum</taxon>
    </lineage>
</organism>